<proteinExistence type="predicted"/>
<dbReference type="PROSITE" id="PS51318">
    <property type="entry name" value="TAT"/>
    <property type="match status" value="1"/>
</dbReference>
<dbReference type="KEGG" id="est:DN752_15230"/>
<name>A0A2Z4ILC5_9BACT</name>
<dbReference type="PANTHER" id="PTHR12110">
    <property type="entry name" value="HYDROXYPYRUVATE ISOMERASE"/>
    <property type="match status" value="1"/>
</dbReference>
<dbReference type="Gene3D" id="3.20.20.150">
    <property type="entry name" value="Divalent-metal-dependent TIM barrel enzymes"/>
    <property type="match status" value="1"/>
</dbReference>
<dbReference type="RefSeq" id="WP_112784742.1">
    <property type="nucleotide sequence ID" value="NZ_CP030041.1"/>
</dbReference>
<dbReference type="OrthoDB" id="9798407at2"/>
<dbReference type="PANTHER" id="PTHR12110:SF41">
    <property type="entry name" value="INOSOSE DEHYDRATASE"/>
    <property type="match status" value="1"/>
</dbReference>
<dbReference type="InterPro" id="IPR050312">
    <property type="entry name" value="IolE/XylAMocC-like"/>
</dbReference>
<organism evidence="2 3">
    <name type="scientific">Echinicola strongylocentroti</name>
    <dbReference type="NCBI Taxonomy" id="1795355"/>
    <lineage>
        <taxon>Bacteria</taxon>
        <taxon>Pseudomonadati</taxon>
        <taxon>Bacteroidota</taxon>
        <taxon>Cytophagia</taxon>
        <taxon>Cytophagales</taxon>
        <taxon>Cyclobacteriaceae</taxon>
        <taxon>Echinicola</taxon>
    </lineage>
</organism>
<evidence type="ECO:0000313" key="3">
    <source>
        <dbReference type="Proteomes" id="UP000248688"/>
    </source>
</evidence>
<feature type="domain" description="Xylose isomerase-like TIM barrel" evidence="1">
    <location>
        <begin position="120"/>
        <end position="298"/>
    </location>
</feature>
<keyword evidence="2" id="KW-0413">Isomerase</keyword>
<reference evidence="2 3" key="1">
    <citation type="submission" date="2018-06" db="EMBL/GenBank/DDBJ databases">
        <title>Echinicola strongylocentroti sp. nov., isolated from a sea urchin Strongylocentrotus intermedius.</title>
        <authorList>
            <person name="Bae S.S."/>
        </authorList>
    </citation>
    <scope>NUCLEOTIDE SEQUENCE [LARGE SCALE GENOMIC DNA]</scope>
    <source>
        <strain evidence="2 3">MEBiC08714</strain>
    </source>
</reference>
<dbReference type="InterPro" id="IPR013022">
    <property type="entry name" value="Xyl_isomerase-like_TIM-brl"/>
</dbReference>
<dbReference type="InterPro" id="IPR006311">
    <property type="entry name" value="TAT_signal"/>
</dbReference>
<sequence>MNKRRKFLKLGAAFTAGSFLPLQFCASPKSGSETAVVEEAVKESVKEKLESFGIQLYSVKGDMAENAQEAIKKIAGYGYNQIEGFDGGKGIFWGMKNTEFKSFTEDLGLDFVASHANVFENTEKLAAEAGEIGMQYLIAPYVGAQKSMEEWKKMADKFNKVGEICKSNGVRFAYHNHGYTFEELEGQMPQDFLLENTDPELVDFELDIYWAVTAGADPQAYFEKYKNRFRLCHVKDREKGAPSGEHNASTVLGYGSIEYGEILRTAKDNGMNYFIVEQEKFSGVTPMEAAEKNASYLKGLEI</sequence>
<evidence type="ECO:0000259" key="1">
    <source>
        <dbReference type="Pfam" id="PF01261"/>
    </source>
</evidence>
<keyword evidence="3" id="KW-1185">Reference proteome</keyword>
<dbReference type="AlphaFoldDB" id="A0A2Z4ILC5"/>
<dbReference type="SUPFAM" id="SSF51658">
    <property type="entry name" value="Xylose isomerase-like"/>
    <property type="match status" value="1"/>
</dbReference>
<evidence type="ECO:0000313" key="2">
    <source>
        <dbReference type="EMBL" id="AWW31366.1"/>
    </source>
</evidence>
<dbReference type="InterPro" id="IPR036237">
    <property type="entry name" value="Xyl_isomerase-like_sf"/>
</dbReference>
<protein>
    <submittedName>
        <fullName evidence="2">Sugar phosphate isomerase/epimerase</fullName>
    </submittedName>
</protein>
<dbReference type="EMBL" id="CP030041">
    <property type="protein sequence ID" value="AWW31366.1"/>
    <property type="molecule type" value="Genomic_DNA"/>
</dbReference>
<dbReference type="Pfam" id="PF01261">
    <property type="entry name" value="AP_endonuc_2"/>
    <property type="match status" value="1"/>
</dbReference>
<dbReference type="GO" id="GO:0016853">
    <property type="term" value="F:isomerase activity"/>
    <property type="evidence" value="ECO:0007669"/>
    <property type="project" value="UniProtKB-KW"/>
</dbReference>
<accession>A0A2Z4ILC5</accession>
<gene>
    <name evidence="2" type="ORF">DN752_15230</name>
</gene>
<dbReference type="Proteomes" id="UP000248688">
    <property type="component" value="Chromosome"/>
</dbReference>